<dbReference type="PANTHER" id="PTHR44942:SF4">
    <property type="entry name" value="METHYLTRANSFERASE TYPE 11 DOMAIN-CONTAINING PROTEIN"/>
    <property type="match status" value="1"/>
</dbReference>
<dbReference type="GO" id="GO:0008757">
    <property type="term" value="F:S-adenosylmethionine-dependent methyltransferase activity"/>
    <property type="evidence" value="ECO:0007669"/>
    <property type="project" value="InterPro"/>
</dbReference>
<sequence>MSYVTSLRGVCAGAPAGKIDAVTHAPVPNPHDHATRAASFSLGADLYAAVRPNYPAAAVDYLVPTGARRVLDLAAGTGKLTASLVARGLDVVAVEPSEPMLSRLTDALPGVEAHLAAAEAIPLDDASVDAVVVGQAWHWFDEAAAATQIARVLRPGGTLGVVWNDRDDTRDWVARFGQILHRGDRLEPTPEQRAPVLGATFGPLERRTFAWSDDVATASLRPLAASRSYLLTLPEAERDALLAAVDDLVATHPDLAGRETVALPYVTSAYVARRR</sequence>
<protein>
    <submittedName>
        <fullName evidence="5">Methyltransferase family protein</fullName>
    </submittedName>
</protein>
<keyword evidence="3 5" id="KW-0808">Transferase</keyword>
<name>A0A4Q7LZ30_9MICO</name>
<gene>
    <name evidence="5" type="ORF">EV386_0430</name>
</gene>
<dbReference type="PANTHER" id="PTHR44942">
    <property type="entry name" value="METHYLTRANSF_11 DOMAIN-CONTAINING PROTEIN"/>
    <property type="match status" value="1"/>
</dbReference>
<dbReference type="Pfam" id="PF08241">
    <property type="entry name" value="Methyltransf_11"/>
    <property type="match status" value="1"/>
</dbReference>
<dbReference type="InterPro" id="IPR029063">
    <property type="entry name" value="SAM-dependent_MTases_sf"/>
</dbReference>
<dbReference type="Gene3D" id="3.40.50.150">
    <property type="entry name" value="Vaccinia Virus protein VP39"/>
    <property type="match status" value="1"/>
</dbReference>
<evidence type="ECO:0000256" key="3">
    <source>
        <dbReference type="ARBA" id="ARBA00022679"/>
    </source>
</evidence>
<dbReference type="InterPro" id="IPR013216">
    <property type="entry name" value="Methyltransf_11"/>
</dbReference>
<dbReference type="CDD" id="cd02440">
    <property type="entry name" value="AdoMet_MTases"/>
    <property type="match status" value="1"/>
</dbReference>
<comment type="caution">
    <text evidence="5">The sequence shown here is derived from an EMBL/GenBank/DDBJ whole genome shotgun (WGS) entry which is preliminary data.</text>
</comment>
<keyword evidence="6" id="KW-1185">Reference proteome</keyword>
<evidence type="ECO:0000313" key="5">
    <source>
        <dbReference type="EMBL" id="RZS60184.1"/>
    </source>
</evidence>
<feature type="domain" description="Methyltransferase type 11" evidence="4">
    <location>
        <begin position="71"/>
        <end position="159"/>
    </location>
</feature>
<reference evidence="5 6" key="1">
    <citation type="submission" date="2019-02" db="EMBL/GenBank/DDBJ databases">
        <title>Sequencing the genomes of 1000 actinobacteria strains.</title>
        <authorList>
            <person name="Klenk H.-P."/>
        </authorList>
    </citation>
    <scope>NUCLEOTIDE SEQUENCE [LARGE SCALE GENOMIC DNA]</scope>
    <source>
        <strain evidence="5 6">DSM 16932</strain>
    </source>
</reference>
<dbReference type="RefSeq" id="WP_242607796.1">
    <property type="nucleotide sequence ID" value="NZ_SGWX01000001.1"/>
</dbReference>
<evidence type="ECO:0000256" key="1">
    <source>
        <dbReference type="ARBA" id="ARBA00008361"/>
    </source>
</evidence>
<evidence type="ECO:0000313" key="6">
    <source>
        <dbReference type="Proteomes" id="UP000293852"/>
    </source>
</evidence>
<organism evidence="5 6">
    <name type="scientific">Xylanimonas ulmi</name>
    <dbReference type="NCBI Taxonomy" id="228973"/>
    <lineage>
        <taxon>Bacteria</taxon>
        <taxon>Bacillati</taxon>
        <taxon>Actinomycetota</taxon>
        <taxon>Actinomycetes</taxon>
        <taxon>Micrococcales</taxon>
        <taxon>Promicromonosporaceae</taxon>
        <taxon>Xylanimonas</taxon>
    </lineage>
</organism>
<evidence type="ECO:0000259" key="4">
    <source>
        <dbReference type="Pfam" id="PF08241"/>
    </source>
</evidence>
<accession>A0A4Q7LZ30</accession>
<dbReference type="EMBL" id="SGWX01000001">
    <property type="protein sequence ID" value="RZS60184.1"/>
    <property type="molecule type" value="Genomic_DNA"/>
</dbReference>
<dbReference type="GO" id="GO:0032259">
    <property type="term" value="P:methylation"/>
    <property type="evidence" value="ECO:0007669"/>
    <property type="project" value="UniProtKB-KW"/>
</dbReference>
<evidence type="ECO:0000256" key="2">
    <source>
        <dbReference type="ARBA" id="ARBA00022603"/>
    </source>
</evidence>
<dbReference type="SUPFAM" id="SSF53335">
    <property type="entry name" value="S-adenosyl-L-methionine-dependent methyltransferases"/>
    <property type="match status" value="1"/>
</dbReference>
<keyword evidence="2 5" id="KW-0489">Methyltransferase</keyword>
<proteinExistence type="inferred from homology"/>
<dbReference type="Proteomes" id="UP000293852">
    <property type="component" value="Unassembled WGS sequence"/>
</dbReference>
<comment type="similarity">
    <text evidence="1">Belongs to the methyltransferase superfamily.</text>
</comment>
<dbReference type="InterPro" id="IPR051052">
    <property type="entry name" value="Diverse_substrate_MTase"/>
</dbReference>
<dbReference type="AlphaFoldDB" id="A0A4Q7LZ30"/>